<keyword evidence="2" id="KW-1185">Reference proteome</keyword>
<reference evidence="1 2" key="1">
    <citation type="journal article" date="2024" name="J Genomics">
        <title>Draft genome sequencing and assembly of Favolaschia claudopus CIRM-BRFM 2984 isolated from oak limbs.</title>
        <authorList>
            <person name="Navarro D."/>
            <person name="Drula E."/>
            <person name="Chaduli D."/>
            <person name="Cazenave R."/>
            <person name="Ahrendt S."/>
            <person name="Wang J."/>
            <person name="Lipzen A."/>
            <person name="Daum C."/>
            <person name="Barry K."/>
            <person name="Grigoriev I.V."/>
            <person name="Favel A."/>
            <person name="Rosso M.N."/>
            <person name="Martin F."/>
        </authorList>
    </citation>
    <scope>NUCLEOTIDE SEQUENCE [LARGE SCALE GENOMIC DNA]</scope>
    <source>
        <strain evidence="1 2">CIRM-BRFM 2984</strain>
    </source>
</reference>
<accession>A0AAW0AHE5</accession>
<name>A0AAW0AHE5_9AGAR</name>
<dbReference type="AlphaFoldDB" id="A0AAW0AHE5"/>
<gene>
    <name evidence="1" type="ORF">R3P38DRAFT_2792193</name>
</gene>
<protein>
    <submittedName>
        <fullName evidence="1">Uncharacterized protein</fullName>
    </submittedName>
</protein>
<comment type="caution">
    <text evidence="1">The sequence shown here is derived from an EMBL/GenBank/DDBJ whole genome shotgun (WGS) entry which is preliminary data.</text>
</comment>
<sequence length="422" mass="46939">MPQVQAVAARVRQSAAAKLGDPKFRRWRLRASLLLRRNWALGAAGSVKTATLGNRAKIRNRRRRPRACGINLYFWVAWEATGRRKLFREFCAQYHESTLLRHPSFQGGGSGYWRTSADEYVWERFKLSGTRFRGVELRGFCAWEGQGNRGGGSGVTAAVVDVGVGLGGCSWAAGWLVELTVLLPYTTPVWFTSNLRVRLDIKCTRRENVCQSMDMTVRFGICVVGLGFVFNQFTVMPVPLCNLQFNGYGSPLVLHRLYTFEPLRPLERKFLAILFTRLENVCLSVELLILAFSSTQDLYKNRFISVITDASRNGGGGRVWVGWVHGACKFDARGACAGILPRREREIGTRRRHEGRIELAAPNRCCAGLSTGEGMAVAASLGVVRRTVGSVGNAEKSGGWRVEGCGDRRRAAVAKRRRSEAM</sequence>
<dbReference type="Proteomes" id="UP001362999">
    <property type="component" value="Unassembled WGS sequence"/>
</dbReference>
<evidence type="ECO:0000313" key="1">
    <source>
        <dbReference type="EMBL" id="KAK7008100.1"/>
    </source>
</evidence>
<evidence type="ECO:0000313" key="2">
    <source>
        <dbReference type="Proteomes" id="UP001362999"/>
    </source>
</evidence>
<proteinExistence type="predicted"/>
<dbReference type="EMBL" id="JAWWNJ010000069">
    <property type="protein sequence ID" value="KAK7008100.1"/>
    <property type="molecule type" value="Genomic_DNA"/>
</dbReference>
<organism evidence="1 2">
    <name type="scientific">Favolaschia claudopus</name>
    <dbReference type="NCBI Taxonomy" id="2862362"/>
    <lineage>
        <taxon>Eukaryota</taxon>
        <taxon>Fungi</taxon>
        <taxon>Dikarya</taxon>
        <taxon>Basidiomycota</taxon>
        <taxon>Agaricomycotina</taxon>
        <taxon>Agaricomycetes</taxon>
        <taxon>Agaricomycetidae</taxon>
        <taxon>Agaricales</taxon>
        <taxon>Marasmiineae</taxon>
        <taxon>Mycenaceae</taxon>
        <taxon>Favolaschia</taxon>
    </lineage>
</organism>